<sequence>MMISVTAASNCAWCDRAMNTTSPAVTESVTTTSVLDSPTPISHTERPLTTADRCDACGAQAYLRVVLASGELLFCAHHGHKNAAALDRVALFIQDESARLTKSE</sequence>
<evidence type="ECO:0000259" key="1">
    <source>
        <dbReference type="Pfam" id="PF24254"/>
    </source>
</evidence>
<comment type="caution">
    <text evidence="2">The sequence shown here is derived from an EMBL/GenBank/DDBJ whole genome shotgun (WGS) entry which is preliminary data.</text>
</comment>
<feature type="domain" description="DUF7455" evidence="1">
    <location>
        <begin position="48"/>
        <end position="100"/>
    </location>
</feature>
<evidence type="ECO:0000313" key="3">
    <source>
        <dbReference type="Proteomes" id="UP000250006"/>
    </source>
</evidence>
<reference evidence="2 3" key="1">
    <citation type="submission" date="2018-06" db="EMBL/GenBank/DDBJ databases">
        <authorList>
            <consortium name="Pathogen Informatics"/>
            <person name="Doyle S."/>
        </authorList>
    </citation>
    <scope>NUCLEOTIDE SEQUENCE [LARGE SCALE GENOMIC DNA]</scope>
    <source>
        <strain evidence="2 3">NCTC11535</strain>
    </source>
</reference>
<protein>
    <recommendedName>
        <fullName evidence="1">DUF7455 domain-containing protein</fullName>
    </recommendedName>
</protein>
<keyword evidence="3" id="KW-1185">Reference proteome</keyword>
<organism evidence="2 3">
    <name type="scientific">Actinomyces bovis</name>
    <dbReference type="NCBI Taxonomy" id="1658"/>
    <lineage>
        <taxon>Bacteria</taxon>
        <taxon>Bacillati</taxon>
        <taxon>Actinomycetota</taxon>
        <taxon>Actinomycetes</taxon>
        <taxon>Actinomycetales</taxon>
        <taxon>Actinomycetaceae</taxon>
        <taxon>Actinomyces</taxon>
    </lineage>
</organism>
<dbReference type="EMBL" id="UAPQ01000001">
    <property type="protein sequence ID" value="SPT52448.1"/>
    <property type="molecule type" value="Genomic_DNA"/>
</dbReference>
<accession>A0ABY1VKV8</accession>
<evidence type="ECO:0000313" key="2">
    <source>
        <dbReference type="EMBL" id="SPT52448.1"/>
    </source>
</evidence>
<name>A0ABY1VKV8_9ACTO</name>
<gene>
    <name evidence="2" type="ORF">NCTC11535_00097</name>
</gene>
<dbReference type="Pfam" id="PF24254">
    <property type="entry name" value="DUF7455"/>
    <property type="match status" value="1"/>
</dbReference>
<dbReference type="InterPro" id="IPR055878">
    <property type="entry name" value="DUF7455"/>
</dbReference>
<dbReference type="Proteomes" id="UP000250006">
    <property type="component" value="Unassembled WGS sequence"/>
</dbReference>
<proteinExistence type="predicted"/>